<dbReference type="STRING" id="4097.A0A1S4CZE4"/>
<evidence type="ECO:0000256" key="7">
    <source>
        <dbReference type="ARBA" id="ARBA00023265"/>
    </source>
</evidence>
<dbReference type="GeneID" id="107824275"/>
<evidence type="ECO:0000256" key="1">
    <source>
        <dbReference type="ARBA" id="ARBA00004141"/>
    </source>
</evidence>
<evidence type="ECO:0000256" key="2">
    <source>
        <dbReference type="ARBA" id="ARBA00006574"/>
    </source>
</evidence>
<comment type="function">
    <text evidence="8">May be involved in modulation of pathogen defense and leaf cell death.</text>
</comment>
<feature type="transmembrane region" description="Helical" evidence="9">
    <location>
        <begin position="387"/>
        <end position="408"/>
    </location>
</feature>
<feature type="transmembrane region" description="Helical" evidence="9">
    <location>
        <begin position="344"/>
        <end position="367"/>
    </location>
</feature>
<comment type="subcellular location">
    <subcellularLocation>
        <location evidence="1 8">Membrane</location>
        <topology evidence="1 8">Multi-pass membrane protein</topology>
    </subcellularLocation>
</comment>
<evidence type="ECO:0000256" key="9">
    <source>
        <dbReference type="SAM" id="Phobius"/>
    </source>
</evidence>
<gene>
    <name evidence="11" type="primary">LOC107824275</name>
    <name evidence="8" type="synonym">MLO</name>
</gene>
<dbReference type="RefSeq" id="XP_016506512.1">
    <property type="nucleotide sequence ID" value="XM_016651026.2"/>
</dbReference>
<comment type="similarity">
    <text evidence="2 8">Belongs to the MLO family.</text>
</comment>
<dbReference type="RefSeq" id="XP_016506512.1">
    <property type="nucleotide sequence ID" value="XM_016651026.1"/>
</dbReference>
<evidence type="ECO:0000256" key="4">
    <source>
        <dbReference type="ARBA" id="ARBA00022821"/>
    </source>
</evidence>
<reference evidence="10" key="1">
    <citation type="journal article" date="2014" name="Nat. Commun.">
        <title>The tobacco genome sequence and its comparison with those of tomato and potato.</title>
        <authorList>
            <person name="Sierro N."/>
            <person name="Battey J.N."/>
            <person name="Ouadi S."/>
            <person name="Bakaher N."/>
            <person name="Bovet L."/>
            <person name="Willig A."/>
            <person name="Goepfert S."/>
            <person name="Peitsch M.C."/>
            <person name="Ivanov N.V."/>
        </authorList>
    </citation>
    <scope>NUCLEOTIDE SEQUENCE [LARGE SCALE GENOMIC DNA]</scope>
</reference>
<evidence type="ECO:0000313" key="10">
    <source>
        <dbReference type="Proteomes" id="UP000790787"/>
    </source>
</evidence>
<evidence type="ECO:0000313" key="11">
    <source>
        <dbReference type="RefSeq" id="XP_016506512.1"/>
    </source>
</evidence>
<feature type="transmembrane region" description="Helical" evidence="9">
    <location>
        <begin position="263"/>
        <end position="282"/>
    </location>
</feature>
<reference evidence="11" key="2">
    <citation type="submission" date="2025-08" db="UniProtKB">
        <authorList>
            <consortium name="RefSeq"/>
        </authorList>
    </citation>
    <scope>IDENTIFICATION</scope>
    <source>
        <tissue evidence="11">Leaf</tissue>
    </source>
</reference>
<evidence type="ECO:0000256" key="6">
    <source>
        <dbReference type="ARBA" id="ARBA00023136"/>
    </source>
</evidence>
<dbReference type="PANTHER" id="PTHR31942">
    <property type="entry name" value="MLO-LIKE PROTEIN 1"/>
    <property type="match status" value="1"/>
</dbReference>
<keyword evidence="4 8" id="KW-0611">Plant defense</keyword>
<dbReference type="OrthoDB" id="1388414at2759"/>
<keyword evidence="6 8" id="KW-0472">Membrane</keyword>
<dbReference type="GO" id="GO:0006952">
    <property type="term" value="P:defense response"/>
    <property type="evidence" value="ECO:0007669"/>
    <property type="project" value="UniProtKB-KW"/>
</dbReference>
<protein>
    <recommendedName>
        <fullName evidence="8">MLO-like protein</fullName>
    </recommendedName>
</protein>
<feature type="transmembrane region" description="Helical" evidence="9">
    <location>
        <begin position="12"/>
        <end position="31"/>
    </location>
</feature>
<sequence>MAEEESQSLEYTPTWVVAVVCIVIVLISLLAERGLHRLGKFFRDKKQDALFEALQKLKEELMLLGFISLLLTVFQGPVSQLCIPKNISIIMLPCMLKESGTSNHLTTTTGRHLLAGGNGVDHCSRHKGQVPLLSLEALHQLHIFIFVLALTHVVFCATTMVLGVAKIQRQWGHWEHSIQREPRPHHVHIIHLKSFMDRAGRRWRKYTVVSWTVAFLKQFYGSVTKSDYIVLRSAFIREHCPTNPKFDFHKYMMRTLEHDFKKIVGISWYLWLFVVLFLLMNIAGWHTYFWLSFLPLVLLLLVGTKLEHIITELAQEVAERSSVVDETTPVRPSDELFWFHSPTLVLYLIHFILFQNSFEIAFFVWIWCTYGFKSCIMEELGFIIPRLVIGVIVQVLCSYSTLPLYALVTQMGSRFKKGIFDQQIEGLLKFWATGGRAGSSTQNKMAMETLESICVSKRPAIEGISSTVELSYLNNHHTTP</sequence>
<keyword evidence="5 8" id="KW-1133">Transmembrane helix</keyword>
<dbReference type="PaxDb" id="4097-A0A1S4CZE4"/>
<dbReference type="OMA" id="ANYMLPC"/>
<evidence type="ECO:0000256" key="5">
    <source>
        <dbReference type="ARBA" id="ARBA00022989"/>
    </source>
</evidence>
<keyword evidence="10" id="KW-1185">Reference proteome</keyword>
<dbReference type="Pfam" id="PF03094">
    <property type="entry name" value="Mlo"/>
    <property type="match status" value="1"/>
</dbReference>
<dbReference type="KEGG" id="nta:107824275"/>
<feature type="transmembrane region" description="Helical" evidence="9">
    <location>
        <begin position="141"/>
        <end position="165"/>
    </location>
</feature>
<keyword evidence="8" id="KW-0112">Calmodulin-binding</keyword>
<dbReference type="GO" id="GO:0016020">
    <property type="term" value="C:membrane"/>
    <property type="evidence" value="ECO:0007669"/>
    <property type="project" value="UniProtKB-SubCell"/>
</dbReference>
<accession>A0A1S4CZE4</accession>
<evidence type="ECO:0000256" key="8">
    <source>
        <dbReference type="RuleBase" id="RU280816"/>
    </source>
</evidence>
<organism evidence="10 11">
    <name type="scientific">Nicotiana tabacum</name>
    <name type="common">Common tobacco</name>
    <dbReference type="NCBI Taxonomy" id="4097"/>
    <lineage>
        <taxon>Eukaryota</taxon>
        <taxon>Viridiplantae</taxon>
        <taxon>Streptophyta</taxon>
        <taxon>Embryophyta</taxon>
        <taxon>Tracheophyta</taxon>
        <taxon>Spermatophyta</taxon>
        <taxon>Magnoliopsida</taxon>
        <taxon>eudicotyledons</taxon>
        <taxon>Gunneridae</taxon>
        <taxon>Pentapetalae</taxon>
        <taxon>asterids</taxon>
        <taxon>lamiids</taxon>
        <taxon>Solanales</taxon>
        <taxon>Solanaceae</taxon>
        <taxon>Nicotianoideae</taxon>
        <taxon>Nicotianeae</taxon>
        <taxon>Nicotiana</taxon>
    </lineage>
</organism>
<dbReference type="InterPro" id="IPR004326">
    <property type="entry name" value="Mlo"/>
</dbReference>
<proteinExistence type="inferred from homology"/>
<dbReference type="Proteomes" id="UP000790787">
    <property type="component" value="Chromosome 7"/>
</dbReference>
<dbReference type="GO" id="GO:0005516">
    <property type="term" value="F:calmodulin binding"/>
    <property type="evidence" value="ECO:0007669"/>
    <property type="project" value="UniProtKB-KW"/>
</dbReference>
<comment type="domain">
    <text evidence="8">The C-terminus contains a calmodulin-binding domain, which binds calmodulin in a calcium-dependent fashion.</text>
</comment>
<evidence type="ECO:0000256" key="3">
    <source>
        <dbReference type="ARBA" id="ARBA00022692"/>
    </source>
</evidence>
<feature type="transmembrane region" description="Helical" evidence="9">
    <location>
        <begin position="61"/>
        <end position="78"/>
    </location>
</feature>
<name>A0A1S4CZE4_TOBAC</name>
<keyword evidence="3 8" id="KW-0812">Transmembrane</keyword>
<dbReference type="AlphaFoldDB" id="A0A1S4CZE4"/>
<dbReference type="PANTHER" id="PTHR31942:SF54">
    <property type="entry name" value="MLO-LIKE PROTEIN 13"/>
    <property type="match status" value="1"/>
</dbReference>
<keyword evidence="7 8" id="KW-0568">Pathogenesis-related protein</keyword>